<evidence type="ECO:0000313" key="1">
    <source>
        <dbReference type="EMBL" id="ROH86146.1"/>
    </source>
</evidence>
<dbReference type="EMBL" id="RJVP01000003">
    <property type="protein sequence ID" value="ROH86146.1"/>
    <property type="molecule type" value="Genomic_DNA"/>
</dbReference>
<protein>
    <submittedName>
        <fullName evidence="1">Uncharacterized protein</fullName>
    </submittedName>
</protein>
<proteinExistence type="predicted"/>
<keyword evidence="2" id="KW-1185">Reference proteome</keyword>
<comment type="caution">
    <text evidence="1">The sequence shown here is derived from an EMBL/GenBank/DDBJ whole genome shotgun (WGS) entry which is preliminary data.</text>
</comment>
<dbReference type="AlphaFoldDB" id="A0A3N0V013"/>
<reference evidence="1 2" key="1">
    <citation type="submission" date="2018-10" db="EMBL/GenBank/DDBJ databases">
        <authorList>
            <person name="Chen W.-M."/>
        </authorList>
    </citation>
    <scope>NUCLEOTIDE SEQUENCE [LARGE SCALE GENOMIC DNA]</scope>
    <source>
        <strain evidence="1 2">H-5</strain>
    </source>
</reference>
<sequence>MLLISPLAVHAEPRCNTPEGAATVNSEVEAELQTIKEKQRNTEAGIDKDLDAKAEEKNWSKEQRSAFVVGILKSAEFRAFEQEKKPYTEEITALMTAPLDRSDTKASCLSVSKLQAIVRKIDAINVRQYGYLSAQVKAAK</sequence>
<name>A0A3N0V013_9PROT</name>
<accession>A0A3N0V013</accession>
<evidence type="ECO:0000313" key="2">
    <source>
        <dbReference type="Proteomes" id="UP000275137"/>
    </source>
</evidence>
<gene>
    <name evidence="1" type="ORF">ED236_06705</name>
</gene>
<dbReference type="Proteomes" id="UP000275137">
    <property type="component" value="Unassembled WGS sequence"/>
</dbReference>
<organism evidence="1 2">
    <name type="scientific">Pseudomethylobacillus aquaticus</name>
    <dbReference type="NCBI Taxonomy" id="2676064"/>
    <lineage>
        <taxon>Bacteria</taxon>
        <taxon>Pseudomonadati</taxon>
        <taxon>Pseudomonadota</taxon>
        <taxon>Betaproteobacteria</taxon>
        <taxon>Nitrosomonadales</taxon>
        <taxon>Methylophilaceae</taxon>
        <taxon>Pseudomethylobacillus</taxon>
    </lineage>
</organism>